<keyword evidence="2" id="KW-1185">Reference proteome</keyword>
<name>A0A1W1HG15_9BACT</name>
<accession>A0A1W1HG15</accession>
<reference evidence="1 2" key="1">
    <citation type="submission" date="2017-03" db="EMBL/GenBank/DDBJ databases">
        <authorList>
            <person name="Afonso C.L."/>
            <person name="Miller P.J."/>
            <person name="Scott M.A."/>
            <person name="Spackman E."/>
            <person name="Goraichik I."/>
            <person name="Dimitrov K.M."/>
            <person name="Suarez D.L."/>
            <person name="Swayne D.E."/>
        </authorList>
    </citation>
    <scope>NUCLEOTIDE SEQUENCE [LARGE SCALE GENOMIC DNA]</scope>
    <source>
        <strain evidence="1">PRJEB14757</strain>
    </source>
</reference>
<sequence>MGKIAKDIVGKTRPALGWYAQFGEKIVYAAVTKNYTDRHFPEKKIFAAFYLPIRSFYLEKN</sequence>
<protein>
    <submittedName>
        <fullName evidence="1">Uncharacterized protein</fullName>
    </submittedName>
</protein>
<gene>
    <name evidence="1" type="ORF">MTBBW1_3210002</name>
</gene>
<evidence type="ECO:0000313" key="2">
    <source>
        <dbReference type="Proteomes" id="UP000191931"/>
    </source>
</evidence>
<dbReference type="EMBL" id="FWEV01000248">
    <property type="protein sequence ID" value="SLM31427.1"/>
    <property type="molecule type" value="Genomic_DNA"/>
</dbReference>
<evidence type="ECO:0000313" key="1">
    <source>
        <dbReference type="EMBL" id="SLM31427.1"/>
    </source>
</evidence>
<dbReference type="AlphaFoldDB" id="A0A1W1HG15"/>
<proteinExistence type="predicted"/>
<dbReference type="Proteomes" id="UP000191931">
    <property type="component" value="Unassembled WGS sequence"/>
</dbReference>
<organism evidence="1 2">
    <name type="scientific">Desulfamplus magnetovallimortis</name>
    <dbReference type="NCBI Taxonomy" id="1246637"/>
    <lineage>
        <taxon>Bacteria</taxon>
        <taxon>Pseudomonadati</taxon>
        <taxon>Thermodesulfobacteriota</taxon>
        <taxon>Desulfobacteria</taxon>
        <taxon>Desulfobacterales</taxon>
        <taxon>Desulfobacteraceae</taxon>
        <taxon>Desulfamplus</taxon>
    </lineage>
</organism>